<feature type="compositionally biased region" description="Polar residues" evidence="7">
    <location>
        <begin position="1"/>
        <end position="13"/>
    </location>
</feature>
<dbReference type="PRINTS" id="PR00380">
    <property type="entry name" value="KINESINHEAVY"/>
</dbReference>
<dbReference type="STRING" id="3775.A0A1Q3ALW6"/>
<keyword evidence="3 5" id="KW-0067">ATP-binding</keyword>
<organism evidence="9 10">
    <name type="scientific">Cephalotus follicularis</name>
    <name type="common">Albany pitcher plant</name>
    <dbReference type="NCBI Taxonomy" id="3775"/>
    <lineage>
        <taxon>Eukaryota</taxon>
        <taxon>Viridiplantae</taxon>
        <taxon>Streptophyta</taxon>
        <taxon>Embryophyta</taxon>
        <taxon>Tracheophyta</taxon>
        <taxon>Spermatophyta</taxon>
        <taxon>Magnoliopsida</taxon>
        <taxon>eudicotyledons</taxon>
        <taxon>Gunneridae</taxon>
        <taxon>Pentapetalae</taxon>
        <taxon>rosids</taxon>
        <taxon>fabids</taxon>
        <taxon>Oxalidales</taxon>
        <taxon>Cephalotaceae</taxon>
        <taxon>Cephalotus</taxon>
    </lineage>
</organism>
<evidence type="ECO:0000313" key="10">
    <source>
        <dbReference type="Proteomes" id="UP000187406"/>
    </source>
</evidence>
<keyword evidence="4 5" id="KW-0505">Motor protein</keyword>
<dbReference type="PANTHER" id="PTHR24115:SF1008">
    <property type="entry name" value="KINESIN-LIKE PROTEIN SUBITO"/>
    <property type="match status" value="1"/>
</dbReference>
<evidence type="ECO:0000256" key="3">
    <source>
        <dbReference type="ARBA" id="ARBA00022840"/>
    </source>
</evidence>
<evidence type="ECO:0000256" key="4">
    <source>
        <dbReference type="ARBA" id="ARBA00023175"/>
    </source>
</evidence>
<feature type="region of interest" description="Disordered" evidence="7">
    <location>
        <begin position="1"/>
        <end position="40"/>
    </location>
</feature>
<gene>
    <name evidence="9" type="ORF">CFOL_v3_00279</name>
</gene>
<keyword evidence="10" id="KW-1185">Reference proteome</keyword>
<dbReference type="Pfam" id="PF00225">
    <property type="entry name" value="Kinesin"/>
    <property type="match status" value="1"/>
</dbReference>
<evidence type="ECO:0000256" key="7">
    <source>
        <dbReference type="SAM" id="MobiDB-lite"/>
    </source>
</evidence>
<dbReference type="GO" id="GO:0005524">
    <property type="term" value="F:ATP binding"/>
    <property type="evidence" value="ECO:0007669"/>
    <property type="project" value="UniProtKB-UniRule"/>
</dbReference>
<dbReference type="OrthoDB" id="123929at2759"/>
<evidence type="ECO:0000259" key="8">
    <source>
        <dbReference type="PROSITE" id="PS50067"/>
    </source>
</evidence>
<dbReference type="GO" id="GO:0003777">
    <property type="term" value="F:microtubule motor activity"/>
    <property type="evidence" value="ECO:0007669"/>
    <property type="project" value="InterPro"/>
</dbReference>
<dbReference type="GO" id="GO:0005634">
    <property type="term" value="C:nucleus"/>
    <property type="evidence" value="ECO:0007669"/>
    <property type="project" value="TreeGrafter"/>
</dbReference>
<evidence type="ECO:0000256" key="6">
    <source>
        <dbReference type="SAM" id="Coils"/>
    </source>
</evidence>
<feature type="binding site" evidence="5">
    <location>
        <begin position="190"/>
        <end position="197"/>
    </location>
    <ligand>
        <name>ATP</name>
        <dbReference type="ChEBI" id="CHEBI:30616"/>
    </ligand>
</feature>
<dbReference type="InParanoid" id="A0A1Q3ALW6"/>
<feature type="compositionally biased region" description="Low complexity" evidence="7">
    <location>
        <begin position="23"/>
        <end position="39"/>
    </location>
</feature>
<reference evidence="10" key="1">
    <citation type="submission" date="2016-04" db="EMBL/GenBank/DDBJ databases">
        <title>Cephalotus genome sequencing.</title>
        <authorList>
            <person name="Fukushima K."/>
            <person name="Hasebe M."/>
            <person name="Fang X."/>
        </authorList>
    </citation>
    <scope>NUCLEOTIDE SEQUENCE [LARGE SCALE GENOMIC DNA]</scope>
    <source>
        <strain evidence="10">cv. St1</strain>
    </source>
</reference>
<dbReference type="InterPro" id="IPR027417">
    <property type="entry name" value="P-loop_NTPase"/>
</dbReference>
<dbReference type="GO" id="GO:0016887">
    <property type="term" value="F:ATP hydrolysis activity"/>
    <property type="evidence" value="ECO:0007669"/>
    <property type="project" value="TreeGrafter"/>
</dbReference>
<keyword evidence="6" id="KW-0175">Coiled coil</keyword>
<dbReference type="GO" id="GO:0007018">
    <property type="term" value="P:microtubule-based movement"/>
    <property type="evidence" value="ECO:0007669"/>
    <property type="project" value="InterPro"/>
</dbReference>
<dbReference type="Proteomes" id="UP000187406">
    <property type="component" value="Unassembled WGS sequence"/>
</dbReference>
<evidence type="ECO:0000313" key="9">
    <source>
        <dbReference type="EMBL" id="GAV56737.1"/>
    </source>
</evidence>
<comment type="caution">
    <text evidence="9">The sequence shown here is derived from an EMBL/GenBank/DDBJ whole genome shotgun (WGS) entry which is preliminary data.</text>
</comment>
<protein>
    <submittedName>
        <fullName evidence="9">Kinesin domain-containing protein</fullName>
    </submittedName>
</protein>
<dbReference type="SMART" id="SM00129">
    <property type="entry name" value="KISc"/>
    <property type="match status" value="1"/>
</dbReference>
<feature type="coiled-coil region" evidence="6">
    <location>
        <begin position="526"/>
        <end position="553"/>
    </location>
</feature>
<dbReference type="FunCoup" id="A0A1Q3ALW6">
    <property type="interactions" value="40"/>
</dbReference>
<dbReference type="AlphaFoldDB" id="A0A1Q3ALW6"/>
<dbReference type="GO" id="GO:0008017">
    <property type="term" value="F:microtubule binding"/>
    <property type="evidence" value="ECO:0007669"/>
    <property type="project" value="InterPro"/>
</dbReference>
<dbReference type="PANTHER" id="PTHR24115">
    <property type="entry name" value="KINESIN-RELATED"/>
    <property type="match status" value="1"/>
</dbReference>
<keyword evidence="1" id="KW-0493">Microtubule</keyword>
<dbReference type="GO" id="GO:0005871">
    <property type="term" value="C:kinesin complex"/>
    <property type="evidence" value="ECO:0007669"/>
    <property type="project" value="TreeGrafter"/>
</dbReference>
<dbReference type="Gene3D" id="3.40.850.10">
    <property type="entry name" value="Kinesin motor domain"/>
    <property type="match status" value="1"/>
</dbReference>
<evidence type="ECO:0000256" key="2">
    <source>
        <dbReference type="ARBA" id="ARBA00022741"/>
    </source>
</evidence>
<dbReference type="PROSITE" id="PS50067">
    <property type="entry name" value="KINESIN_MOTOR_2"/>
    <property type="match status" value="1"/>
</dbReference>
<dbReference type="SUPFAM" id="SSF52540">
    <property type="entry name" value="P-loop containing nucleoside triphosphate hydrolases"/>
    <property type="match status" value="1"/>
</dbReference>
<feature type="region of interest" description="Disordered" evidence="7">
    <location>
        <begin position="83"/>
        <end position="116"/>
    </location>
</feature>
<dbReference type="GO" id="GO:0005874">
    <property type="term" value="C:microtubule"/>
    <property type="evidence" value="ECO:0007669"/>
    <property type="project" value="UniProtKB-KW"/>
</dbReference>
<evidence type="ECO:0000256" key="5">
    <source>
        <dbReference type="PROSITE-ProRule" id="PRU00283"/>
    </source>
</evidence>
<evidence type="ECO:0000256" key="1">
    <source>
        <dbReference type="ARBA" id="ARBA00022701"/>
    </source>
</evidence>
<accession>A0A1Q3ALW6</accession>
<dbReference type="InterPro" id="IPR001752">
    <property type="entry name" value="Kinesin_motor_dom"/>
</dbReference>
<keyword evidence="2 5" id="KW-0547">Nucleotide-binding</keyword>
<feature type="domain" description="Kinesin motor" evidence="8">
    <location>
        <begin position="68"/>
        <end position="436"/>
    </location>
</feature>
<dbReference type="EMBL" id="BDDD01000005">
    <property type="protein sequence ID" value="GAV56737.1"/>
    <property type="molecule type" value="Genomic_DNA"/>
</dbReference>
<sequence length="948" mass="105414">MKSPSTCPNTLTVRRNPHRKARPTPTTNAPPNSTLNSSPHIPYFPIEDILSIQIPQNPQPNTPSIKESLKVFLRIRPPVKTAINVSEQHQKSRAKNFWPQNPSKKPNPKDKILKKKPNTDLSITVNDSHSVTLSPPLSLQESKRIKSEIYEGFSHVFSIDSSQVEVYETMVNPLVEDFLGGKSGMLAALGPTGSGKTHTVFGSPRNPGMVPLALRRLFKRTGSCGEESSRSFYISMFEICSERGKGERLIDLSPDGADICLQQSTIKGLLEVFISDAAQAESLIARALLKRATAMTNANSQSSRSQCIINIRSAAERLDGEQVDVQANSAVLTIVDLAGAEREKRTGNQGARLLESNFINNTSMVFGLCLRSLLERQKNPKKPLQKNFQNSLLTRYLRDYLEGKKRMALILTVKSGEEDYLDTSYLLRQASPYMKIKFDNVEEPSNYVSNKRHFQTLSRIEQPKRMKLSSIDPSAIEEGKSSSDEHQLPKEEIQKIHKLDDNVDLTKRERNNQIMQNFAKALWNVLKEYNEKLKLAESEMRSLRQNLNDEKTRYCELEKELKDLKSCCTCYQERLVQDNVDEVDTSLESRVKLEGQECTSVDKINVDIHSSNFKASENIITLDQFDPPSGKLEDVIPQVKCSDGDAINASCIGDANEKNYEGGFEFNTAVTQHVDQTCENFSANGNCAEDLSVMTLSEVKNNHPNADMEGDFLVCSPHPLAVVRSDSISSAKLVLEQRGEDEVKGSDVDVVKASCIGDANERNYEDGFEFNTAAAKLVDQTCKNFSANGNCAGDLSVIPLSEVKNTHPNADMEGGSSDFLVSSPQPLAVIMSDSHCSAKLVLEQSGEDEGTLEPLVLPKEVISMHDDVTHSEPTLGTSLKHVNEEKPKRRLMPASTILLRDISVLEIEDELERPKVNKGGKKLSADTRKITQGGLSLLRLLKENNLRH</sequence>
<comment type="similarity">
    <text evidence="5">Belongs to the TRAFAC class myosin-kinesin ATPase superfamily. Kinesin family.</text>
</comment>
<name>A0A1Q3ALW6_CEPFO</name>
<dbReference type="InterPro" id="IPR027640">
    <property type="entry name" value="Kinesin-like_fam"/>
</dbReference>
<proteinExistence type="inferred from homology"/>
<dbReference type="InterPro" id="IPR036961">
    <property type="entry name" value="Kinesin_motor_dom_sf"/>
</dbReference>